<dbReference type="InterPro" id="IPR011644">
    <property type="entry name" value="Heme_NO-bd"/>
</dbReference>
<dbReference type="Pfam" id="PF00211">
    <property type="entry name" value="Guanylate_cyc"/>
    <property type="match status" value="1"/>
</dbReference>
<dbReference type="SUPFAM" id="SSF111126">
    <property type="entry name" value="Ligand-binding domain in the NO signalling and Golgi transport"/>
    <property type="match status" value="1"/>
</dbReference>
<dbReference type="InterPro" id="IPR038158">
    <property type="entry name" value="H-NOX_domain_sf"/>
</dbReference>
<reference evidence="15" key="1">
    <citation type="submission" date="2023-07" db="EMBL/GenBank/DDBJ databases">
        <authorList>
            <consortium name="CYATHOMIX"/>
        </authorList>
    </citation>
    <scope>NUCLEOTIDE SEQUENCE</scope>
    <source>
        <strain evidence="15">N/A</strain>
    </source>
</reference>
<evidence type="ECO:0000256" key="1">
    <source>
        <dbReference type="ARBA" id="ARBA00001436"/>
    </source>
</evidence>
<name>A0AA36H381_CYLNA</name>
<evidence type="ECO:0000256" key="2">
    <source>
        <dbReference type="ARBA" id="ARBA00001971"/>
    </source>
</evidence>
<accession>A0AA36H381</accession>
<evidence type="ECO:0000256" key="7">
    <source>
        <dbReference type="ARBA" id="ARBA00022741"/>
    </source>
</evidence>
<dbReference type="Gene3D" id="3.90.1520.10">
    <property type="entry name" value="H-NOX domain"/>
    <property type="match status" value="1"/>
</dbReference>
<dbReference type="PANTHER" id="PTHR45655">
    <property type="entry name" value="GUANYLATE CYCLASE SOLUBLE SUBUNIT BETA-2"/>
    <property type="match status" value="1"/>
</dbReference>
<keyword evidence="12" id="KW-0141">cGMP biosynthesis</keyword>
<dbReference type="CDD" id="cd07302">
    <property type="entry name" value="CHD"/>
    <property type="match status" value="1"/>
</dbReference>
<keyword evidence="16" id="KW-1185">Reference proteome</keyword>
<dbReference type="Gene3D" id="3.30.70.1230">
    <property type="entry name" value="Nucleotide cyclase"/>
    <property type="match status" value="1"/>
</dbReference>
<dbReference type="Proteomes" id="UP001176961">
    <property type="component" value="Unassembled WGS sequence"/>
</dbReference>
<organism evidence="15 16">
    <name type="scientific">Cylicocyclus nassatus</name>
    <name type="common">Nematode worm</name>
    <dbReference type="NCBI Taxonomy" id="53992"/>
    <lineage>
        <taxon>Eukaryota</taxon>
        <taxon>Metazoa</taxon>
        <taxon>Ecdysozoa</taxon>
        <taxon>Nematoda</taxon>
        <taxon>Chromadorea</taxon>
        <taxon>Rhabditida</taxon>
        <taxon>Rhabditina</taxon>
        <taxon>Rhabditomorpha</taxon>
        <taxon>Strongyloidea</taxon>
        <taxon>Strongylidae</taxon>
        <taxon>Cylicocyclus</taxon>
    </lineage>
</organism>
<evidence type="ECO:0000313" key="15">
    <source>
        <dbReference type="EMBL" id="CAJ0602951.1"/>
    </source>
</evidence>
<evidence type="ECO:0000256" key="10">
    <source>
        <dbReference type="ARBA" id="ARBA00023134"/>
    </source>
</evidence>
<keyword evidence="11" id="KW-0456">Lyase</keyword>
<dbReference type="InterPro" id="IPR042463">
    <property type="entry name" value="HNOB_dom_associated_sf"/>
</dbReference>
<dbReference type="Pfam" id="PF07700">
    <property type="entry name" value="HNOB"/>
    <property type="match status" value="1"/>
</dbReference>
<dbReference type="SMART" id="SM00044">
    <property type="entry name" value="CYCc"/>
    <property type="match status" value="1"/>
</dbReference>
<evidence type="ECO:0000256" key="13">
    <source>
        <dbReference type="SAM" id="Coils"/>
    </source>
</evidence>
<dbReference type="GO" id="GO:0008074">
    <property type="term" value="C:guanylate cyclase complex, soluble"/>
    <property type="evidence" value="ECO:0007669"/>
    <property type="project" value="TreeGrafter"/>
</dbReference>
<evidence type="ECO:0000259" key="14">
    <source>
        <dbReference type="PROSITE" id="PS50125"/>
    </source>
</evidence>
<evidence type="ECO:0000256" key="8">
    <source>
        <dbReference type="ARBA" id="ARBA00023004"/>
    </source>
</evidence>
<dbReference type="FunFam" id="3.30.450.260:FF:000002">
    <property type="entry name" value="guanylate cyclase soluble subunit alpha-2"/>
    <property type="match status" value="1"/>
</dbReference>
<evidence type="ECO:0000313" key="16">
    <source>
        <dbReference type="Proteomes" id="UP001176961"/>
    </source>
</evidence>
<keyword evidence="10" id="KW-0342">GTP-binding</keyword>
<dbReference type="GO" id="GO:0004383">
    <property type="term" value="F:guanylate cyclase activity"/>
    <property type="evidence" value="ECO:0007669"/>
    <property type="project" value="UniProtKB-EC"/>
</dbReference>
<dbReference type="PANTHER" id="PTHR45655:SF1">
    <property type="entry name" value="SOLUBLE GUANYLATE CYCLASE GCY-37"/>
    <property type="match status" value="1"/>
</dbReference>
<keyword evidence="8" id="KW-0408">Iron</keyword>
<evidence type="ECO:0000256" key="9">
    <source>
        <dbReference type="ARBA" id="ARBA00023054"/>
    </source>
</evidence>
<dbReference type="InterPro" id="IPR001054">
    <property type="entry name" value="A/G_cyclase"/>
</dbReference>
<dbReference type="InterPro" id="IPR011645">
    <property type="entry name" value="HNOB_dom_associated"/>
</dbReference>
<dbReference type="Gene3D" id="6.10.250.780">
    <property type="match status" value="1"/>
</dbReference>
<keyword evidence="6" id="KW-0349">Heme</keyword>
<evidence type="ECO:0000256" key="6">
    <source>
        <dbReference type="ARBA" id="ARBA00022617"/>
    </source>
</evidence>
<dbReference type="EMBL" id="CATQJL010000305">
    <property type="protein sequence ID" value="CAJ0602951.1"/>
    <property type="molecule type" value="Genomic_DNA"/>
</dbReference>
<dbReference type="GO" id="GO:0070482">
    <property type="term" value="P:response to oxygen levels"/>
    <property type="evidence" value="ECO:0007669"/>
    <property type="project" value="TreeGrafter"/>
</dbReference>
<dbReference type="InterPro" id="IPR024096">
    <property type="entry name" value="NO_sig/Golgi_transp_ligand-bd"/>
</dbReference>
<evidence type="ECO:0000256" key="11">
    <source>
        <dbReference type="ARBA" id="ARBA00023239"/>
    </source>
</evidence>
<keyword evidence="9 13" id="KW-0175">Coiled coil</keyword>
<keyword evidence="5" id="KW-0963">Cytoplasm</keyword>
<dbReference type="PROSITE" id="PS50125">
    <property type="entry name" value="GUANYLATE_CYCLASE_2"/>
    <property type="match status" value="1"/>
</dbReference>
<dbReference type="AlphaFoldDB" id="A0AA36H381"/>
<keyword evidence="7" id="KW-0547">Nucleotide-binding</keyword>
<evidence type="ECO:0000256" key="12">
    <source>
        <dbReference type="ARBA" id="ARBA00023293"/>
    </source>
</evidence>
<dbReference type="Gene3D" id="3.30.450.260">
    <property type="entry name" value="Haem NO binding associated domain"/>
    <property type="match status" value="1"/>
</dbReference>
<sequence length="573" mass="65693">MIMREYETMQEAKKELPRRKAGFSEGSEFEVQTYYDDTETMRIFRTAAGVLGLSIDDMWEMYGEFLITFACETGWEKMLACMANNLQEFLDNLNSMHYFIDQIAFKSEMRGPTFQCESMGEGALRLHYFSHRQGLFPIVKGLVHRTARLLYEMEVRVSVVERSQERRKSGMVEHVVFSLEPDDEHRAGKRLAYKFKRQMNPISEVEANASLAAHLPMNLKDFARIFPYHICFNRQMVVEHVGKYLLVEYGLADKKMLKLTELVQLVQPADIQQLTHKSIMTYLNTLFIFQLKHHCRRNEVEKGSSQAFQQPLSLKGQMMPVNGGNSIMFLCSPHVTSVRDILDLKLFISDMPMHDATRDLVMLNQSRICQMELNKRLEETVRKMKGLAEELEKKKQQTEHLLYEFVPEVIANAFRLGKPVPPQEFSDCTVMFTDVPDFITINANCKPEEVIDMIADLFKRFDYLIEKHKCYKVLSLMDGYLVVSGAPNPKTSHVEDMLNLALGFVFSGKKVDVPGMNLTVRVRVGISCGPIVAGVVSHEKPRYCIFGQTVNVAKQIRSASSPGKILVTNTVRV</sequence>
<evidence type="ECO:0000256" key="4">
    <source>
        <dbReference type="ARBA" id="ARBA00012202"/>
    </source>
</evidence>
<gene>
    <name evidence="15" type="ORF">CYNAS_LOCUS14934</name>
</gene>
<dbReference type="GO" id="GO:0005525">
    <property type="term" value="F:GTP binding"/>
    <property type="evidence" value="ECO:0007669"/>
    <property type="project" value="UniProtKB-KW"/>
</dbReference>
<dbReference type="EC" id="4.6.1.2" evidence="4"/>
<comment type="subcellular location">
    <subcellularLocation>
        <location evidence="3">Cytoplasm</location>
    </subcellularLocation>
</comment>
<dbReference type="GO" id="GO:0020037">
    <property type="term" value="F:heme binding"/>
    <property type="evidence" value="ECO:0007669"/>
    <property type="project" value="InterPro"/>
</dbReference>
<evidence type="ECO:0000256" key="5">
    <source>
        <dbReference type="ARBA" id="ARBA00022490"/>
    </source>
</evidence>
<dbReference type="InterPro" id="IPR029787">
    <property type="entry name" value="Nucleotide_cyclase"/>
</dbReference>
<keyword evidence="6" id="KW-0479">Metal-binding</keyword>
<feature type="coiled-coil region" evidence="13">
    <location>
        <begin position="370"/>
        <end position="401"/>
    </location>
</feature>
<comment type="cofactor">
    <cofactor evidence="2">
        <name>heme</name>
        <dbReference type="ChEBI" id="CHEBI:30413"/>
    </cofactor>
</comment>
<feature type="domain" description="Guanylate cyclase" evidence="14">
    <location>
        <begin position="429"/>
        <end position="557"/>
    </location>
</feature>
<comment type="catalytic activity">
    <reaction evidence="1">
        <text>GTP = 3',5'-cyclic GMP + diphosphate</text>
        <dbReference type="Rhea" id="RHEA:13665"/>
        <dbReference type="ChEBI" id="CHEBI:33019"/>
        <dbReference type="ChEBI" id="CHEBI:37565"/>
        <dbReference type="ChEBI" id="CHEBI:57746"/>
        <dbReference type="EC" id="4.6.1.2"/>
    </reaction>
</comment>
<comment type="caution">
    <text evidence="15">The sequence shown here is derived from an EMBL/GenBank/DDBJ whole genome shotgun (WGS) entry which is preliminary data.</text>
</comment>
<evidence type="ECO:0000256" key="3">
    <source>
        <dbReference type="ARBA" id="ARBA00004496"/>
    </source>
</evidence>
<protein>
    <recommendedName>
        <fullName evidence="4">guanylate cyclase</fullName>
        <ecNumber evidence="4">4.6.1.2</ecNumber>
    </recommendedName>
</protein>
<proteinExistence type="predicted"/>
<dbReference type="Pfam" id="PF07701">
    <property type="entry name" value="HNOBA"/>
    <property type="match status" value="1"/>
</dbReference>
<dbReference type="SUPFAM" id="SSF55073">
    <property type="entry name" value="Nucleotide cyclase"/>
    <property type="match status" value="1"/>
</dbReference>
<dbReference type="GO" id="GO:0019934">
    <property type="term" value="P:cGMP-mediated signaling"/>
    <property type="evidence" value="ECO:0007669"/>
    <property type="project" value="TreeGrafter"/>
</dbReference>